<dbReference type="GO" id="GO:0005525">
    <property type="term" value="F:GTP binding"/>
    <property type="evidence" value="ECO:0007669"/>
    <property type="project" value="UniProtKB-KW"/>
</dbReference>
<dbReference type="GO" id="GO:0006886">
    <property type="term" value="P:intracellular protein transport"/>
    <property type="evidence" value="ECO:0007669"/>
    <property type="project" value="TreeGrafter"/>
</dbReference>
<evidence type="ECO:0000256" key="2">
    <source>
        <dbReference type="ARBA" id="ARBA00023134"/>
    </source>
</evidence>
<dbReference type="InterPro" id="IPR024156">
    <property type="entry name" value="Small_GTPase_ARF"/>
</dbReference>
<dbReference type="GO" id="GO:0034067">
    <property type="term" value="P:protein localization to Golgi apparatus"/>
    <property type="evidence" value="ECO:0007669"/>
    <property type="project" value="TreeGrafter"/>
</dbReference>
<evidence type="ECO:0000313" key="8">
    <source>
        <dbReference type="Proteomes" id="UP000038045"/>
    </source>
</evidence>
<proteinExistence type="predicted"/>
<dbReference type="AlphaFoldDB" id="A0A0N4ZFV7"/>
<sequence length="192" mass="21948">MFSLASGIYRQLTVKPEYNVIIVGLDNAGKSTLLEHAKNICNNGAIKKDLTKITTTVGLNLGKIERPDMIINCWDLGGQEGLRVLWKNYINESHGLMYVVDSSDKERYQEAKKTFESLSKLRDLSLIPVLIIFNKHDLADFNEAERLRRYFEESVESEDFAVFYCCAIDGTNVEKSIIWMENALRDRESVES</sequence>
<dbReference type="Pfam" id="PF00025">
    <property type="entry name" value="Arf"/>
    <property type="match status" value="1"/>
</dbReference>
<dbReference type="STRING" id="131310.A0A0N4ZFV7"/>
<feature type="binding site" evidence="7">
    <location>
        <position position="31"/>
    </location>
    <ligand>
        <name>Mg(2+)</name>
        <dbReference type="ChEBI" id="CHEBI:18420"/>
    </ligand>
</feature>
<feature type="binding site" evidence="6">
    <location>
        <position position="78"/>
    </location>
    <ligand>
        <name>GTP</name>
        <dbReference type="ChEBI" id="CHEBI:37565"/>
    </ligand>
</feature>
<accession>A0A0N4ZFV7</accession>
<dbReference type="PANTHER" id="PTHR45909">
    <property type="entry name" value="ADP-RIBOSYLATION FACTOR-RELATED PROTEIN 1"/>
    <property type="match status" value="1"/>
</dbReference>
<reference evidence="9" key="1">
    <citation type="submission" date="2017-02" db="UniProtKB">
        <authorList>
            <consortium name="WormBaseParasite"/>
        </authorList>
    </citation>
    <scope>IDENTIFICATION</scope>
</reference>
<dbReference type="PRINTS" id="PR00449">
    <property type="entry name" value="RASTRNSFRMNG"/>
</dbReference>
<evidence type="ECO:0000313" key="9">
    <source>
        <dbReference type="WBParaSite" id="PTRK_0000663600.1"/>
    </source>
</evidence>
<dbReference type="SMART" id="SM00177">
    <property type="entry name" value="ARF"/>
    <property type="match status" value="1"/>
</dbReference>
<dbReference type="Proteomes" id="UP000038045">
    <property type="component" value="Unplaced"/>
</dbReference>
<keyword evidence="7" id="KW-0460">Magnesium</keyword>
<dbReference type="Gene3D" id="3.40.50.300">
    <property type="entry name" value="P-loop containing nucleotide triphosphate hydrolases"/>
    <property type="match status" value="1"/>
</dbReference>
<evidence type="ECO:0000256" key="6">
    <source>
        <dbReference type="PIRSR" id="PIRSR606689-1"/>
    </source>
</evidence>
<dbReference type="PANTHER" id="PTHR45909:SF1">
    <property type="entry name" value="ADP-RIBOSYLATION FACTOR-RELATED PROTEIN 1"/>
    <property type="match status" value="1"/>
</dbReference>
<dbReference type="InterPro" id="IPR027417">
    <property type="entry name" value="P-loop_NTPase"/>
</dbReference>
<dbReference type="InterPro" id="IPR006689">
    <property type="entry name" value="Small_GTPase_ARF/SAR"/>
</dbReference>
<keyword evidence="7" id="KW-0479">Metal-binding</keyword>
<feature type="binding site" evidence="6">
    <location>
        <begin position="24"/>
        <end position="31"/>
    </location>
    <ligand>
        <name>GTP</name>
        <dbReference type="ChEBI" id="CHEBI:37565"/>
    </ligand>
</feature>
<dbReference type="InterPro" id="IPR005225">
    <property type="entry name" value="Small_GTP-bd"/>
</dbReference>
<protein>
    <recommendedName>
        <fullName evidence="5">ADP-ribosylation factor-related protein 1</fullName>
    </recommendedName>
</protein>
<keyword evidence="2 6" id="KW-0342">GTP-binding</keyword>
<feature type="binding site" evidence="7">
    <location>
        <position position="56"/>
    </location>
    <ligand>
        <name>Mg(2+)</name>
        <dbReference type="ChEBI" id="CHEBI:18420"/>
    </ligand>
</feature>
<dbReference type="GO" id="GO:0043001">
    <property type="term" value="P:Golgi to plasma membrane protein transport"/>
    <property type="evidence" value="ECO:0007669"/>
    <property type="project" value="TreeGrafter"/>
</dbReference>
<dbReference type="GO" id="GO:0046872">
    <property type="term" value="F:metal ion binding"/>
    <property type="evidence" value="ECO:0007669"/>
    <property type="project" value="UniProtKB-KW"/>
</dbReference>
<dbReference type="SMART" id="SM00178">
    <property type="entry name" value="SAR"/>
    <property type="match status" value="1"/>
</dbReference>
<evidence type="ECO:0000256" key="1">
    <source>
        <dbReference type="ARBA" id="ARBA00022741"/>
    </source>
</evidence>
<evidence type="ECO:0000256" key="5">
    <source>
        <dbReference type="ARBA" id="ARBA00039478"/>
    </source>
</evidence>
<evidence type="ECO:0000256" key="7">
    <source>
        <dbReference type="PIRSR" id="PIRSR606689-2"/>
    </source>
</evidence>
<dbReference type="GO" id="GO:0003924">
    <property type="term" value="F:GTPase activity"/>
    <property type="evidence" value="ECO:0007669"/>
    <property type="project" value="InterPro"/>
</dbReference>
<organism evidence="8 9">
    <name type="scientific">Parastrongyloides trichosuri</name>
    <name type="common">Possum-specific nematode worm</name>
    <dbReference type="NCBI Taxonomy" id="131310"/>
    <lineage>
        <taxon>Eukaryota</taxon>
        <taxon>Metazoa</taxon>
        <taxon>Ecdysozoa</taxon>
        <taxon>Nematoda</taxon>
        <taxon>Chromadorea</taxon>
        <taxon>Rhabditida</taxon>
        <taxon>Tylenchina</taxon>
        <taxon>Panagrolaimomorpha</taxon>
        <taxon>Strongyloidoidea</taxon>
        <taxon>Strongyloididae</taxon>
        <taxon>Parastrongyloides</taxon>
    </lineage>
</organism>
<dbReference type="NCBIfam" id="TIGR00231">
    <property type="entry name" value="small_GTP"/>
    <property type="match status" value="1"/>
</dbReference>
<dbReference type="SUPFAM" id="SSF52540">
    <property type="entry name" value="P-loop containing nucleoside triphosphate hydrolases"/>
    <property type="match status" value="1"/>
</dbReference>
<dbReference type="GO" id="GO:0005794">
    <property type="term" value="C:Golgi apparatus"/>
    <property type="evidence" value="ECO:0007669"/>
    <property type="project" value="TreeGrafter"/>
</dbReference>
<comment type="subunit">
    <text evidence="4">Interacts with SYS1.</text>
</comment>
<evidence type="ECO:0000256" key="4">
    <source>
        <dbReference type="ARBA" id="ARBA00038765"/>
    </source>
</evidence>
<comment type="function">
    <text evidence="3">Trans-Golgi-associated GTPase that regulates protein sorting. Controls the targeting of ARL1 and its effector to the trans-Golgi. Required for the lipidation of chylomicrons in the intestine and required for VLDL lipidation in the liver.</text>
</comment>
<evidence type="ECO:0000256" key="3">
    <source>
        <dbReference type="ARBA" id="ARBA00037377"/>
    </source>
</evidence>
<dbReference type="WBParaSite" id="PTRK_0000663600.1">
    <property type="protein sequence ID" value="PTRK_0000663600.1"/>
    <property type="gene ID" value="PTRK_0000663600"/>
</dbReference>
<dbReference type="PROSITE" id="PS51417">
    <property type="entry name" value="ARF"/>
    <property type="match status" value="1"/>
</dbReference>
<keyword evidence="8" id="KW-1185">Reference proteome</keyword>
<keyword evidence="1 6" id="KW-0547">Nucleotide-binding</keyword>
<feature type="binding site" evidence="6">
    <location>
        <begin position="134"/>
        <end position="137"/>
    </location>
    <ligand>
        <name>GTP</name>
        <dbReference type="ChEBI" id="CHEBI:37565"/>
    </ligand>
</feature>
<name>A0A0N4ZFV7_PARTI</name>